<reference evidence="2" key="1">
    <citation type="submission" date="2018-06" db="EMBL/GenBank/DDBJ databases">
        <title>Whole genome analysis of phage vB_ApiM_fHyAci03 infecting Acinetobacter pittii.</title>
        <authorList>
            <person name="Kiljunen S."/>
            <person name="Wicklund A."/>
            <person name="Skurnik M."/>
        </authorList>
    </citation>
    <scope>NUCLEOTIDE SEQUENCE [LARGE SCALE GENOMIC DNA]</scope>
</reference>
<accession>A0A345AUU9</accession>
<name>A0A345AUU9_9CAUD</name>
<gene>
    <name evidence="1" type="ORF">Ac3_113</name>
</gene>
<evidence type="ECO:0000313" key="1">
    <source>
        <dbReference type="EMBL" id="AXF40682.1"/>
    </source>
</evidence>
<proteinExistence type="predicted"/>
<sequence length="84" mass="9846">MKVTSVSINYEGDTGDRLYIIAQEDLVHFETWSNGYKHCVDMPTDRDISMRDIEVALCELNISGFDLVEIYNFIYYSGFNRDEY</sequence>
<organism evidence="1 2">
    <name type="scientific">Acinetobacter phage vB_ApiM_fHyAci03</name>
    <dbReference type="NCBI Taxonomy" id="2269366"/>
    <lineage>
        <taxon>Viruses</taxon>
        <taxon>Duplodnaviria</taxon>
        <taxon>Heunggongvirae</taxon>
        <taxon>Uroviricota</taxon>
        <taxon>Caudoviricetes</taxon>
        <taxon>Pantevenvirales</taxon>
        <taxon>Straboviridae</taxon>
        <taxon>Twarogvirinae</taxon>
        <taxon>Lazarusvirus</taxon>
        <taxon>Lazarusvirus fhyacithree</taxon>
    </lineage>
</organism>
<keyword evidence="2" id="KW-1185">Reference proteome</keyword>
<dbReference type="Proteomes" id="UP000255697">
    <property type="component" value="Segment"/>
</dbReference>
<protein>
    <submittedName>
        <fullName evidence="1">Uncharacterized protein</fullName>
    </submittedName>
</protein>
<evidence type="ECO:0000313" key="2">
    <source>
        <dbReference type="Proteomes" id="UP000255697"/>
    </source>
</evidence>
<dbReference type="EMBL" id="MH460829">
    <property type="protein sequence ID" value="AXF40682.1"/>
    <property type="molecule type" value="Genomic_DNA"/>
</dbReference>